<proteinExistence type="predicted"/>
<reference evidence="3" key="1">
    <citation type="submission" date="2022-08" db="EMBL/GenBank/DDBJ databases">
        <title>Novel sulfate-reducing endosymbionts in the free-living metamonad Anaeramoeba.</title>
        <authorList>
            <person name="Jerlstrom-Hultqvist J."/>
            <person name="Cepicka I."/>
            <person name="Gallot-Lavallee L."/>
            <person name="Salas-Leiva D."/>
            <person name="Curtis B.A."/>
            <person name="Zahonova K."/>
            <person name="Pipaliya S."/>
            <person name="Dacks J."/>
            <person name="Roger A.J."/>
        </authorList>
    </citation>
    <scope>NUCLEOTIDE SEQUENCE</scope>
    <source>
        <strain evidence="3">Schooner1</strain>
    </source>
</reference>
<evidence type="ECO:0000259" key="2">
    <source>
        <dbReference type="PROSITE" id="PS50132"/>
    </source>
</evidence>
<dbReference type="InterPro" id="IPR044926">
    <property type="entry name" value="RGS_subdomain_2"/>
</dbReference>
<dbReference type="Pfam" id="PF00615">
    <property type="entry name" value="RGS"/>
    <property type="match status" value="1"/>
</dbReference>
<feature type="compositionally biased region" description="Basic and acidic residues" evidence="1">
    <location>
        <begin position="96"/>
        <end position="109"/>
    </location>
</feature>
<protein>
    <submittedName>
        <fullName evidence="3">Electron carrier/ protein disulfide oxidoreductase</fullName>
    </submittedName>
</protein>
<name>A0ABQ8Y3P2_9EUKA</name>
<dbReference type="PROSITE" id="PS50132">
    <property type="entry name" value="RGS"/>
    <property type="match status" value="1"/>
</dbReference>
<dbReference type="SUPFAM" id="SSF48097">
    <property type="entry name" value="Regulator of G-protein signaling, RGS"/>
    <property type="match status" value="1"/>
</dbReference>
<feature type="region of interest" description="Disordered" evidence="1">
    <location>
        <begin position="96"/>
        <end position="117"/>
    </location>
</feature>
<dbReference type="EMBL" id="JAOAOG010000232">
    <property type="protein sequence ID" value="KAJ6238803.1"/>
    <property type="molecule type" value="Genomic_DNA"/>
</dbReference>
<dbReference type="PANTHER" id="PTHR46361:SF3">
    <property type="entry name" value="ELECTRON CARRIER_ PROTEIN DISULFIDE OXIDOREDUCTASE"/>
    <property type="match status" value="1"/>
</dbReference>
<dbReference type="InterPro" id="IPR006869">
    <property type="entry name" value="DUF547"/>
</dbReference>
<keyword evidence="4" id="KW-1185">Reference proteome</keyword>
<evidence type="ECO:0000313" key="4">
    <source>
        <dbReference type="Proteomes" id="UP001150062"/>
    </source>
</evidence>
<dbReference type="InterPro" id="IPR036305">
    <property type="entry name" value="RGS_sf"/>
</dbReference>
<comment type="caution">
    <text evidence="3">The sequence shown here is derived from an EMBL/GenBank/DDBJ whole genome shotgun (WGS) entry which is preliminary data.</text>
</comment>
<sequence length="706" mass="83465">MSKNEKKKGKNKKNKNKKKNKNQKENKETESAQSKVIKLQGKIKKIKQEIAELENNKESSGLNQKFEKTLEKYKTIINENNQLRKQLKLEKKKLEDLQKEQKEREKLAENEEIDEEKDPELAELNLRIRKLKFEKKNLKASNQLESLNLKLKALREKLRLKKKENRDIQWEIDEVKQEIEKSKKKRHEKTDEILALKEKIQQKKIELKELEEKKQKLQNEKVSKEELEVKRSVNDSSDFTRTKKNKISQFKDLFRQRGEIGGDEEMENDEEVDPEVLEMRNKCDIKDLGELLKIKIGTEYFKEFLAEKLKFEPLLFYLDIVDYHNYASEENMEEWANLIYKKYVKPESLFEIDFPEEVSKQIEEIIKEEKVTLKMFDEAQQFVFEKMEKESFQNFKNSNLYWEFLITITPKNFYQFLPNGRNAFLVYEEVNTSALNLACKFEGKLRNPCKVILNLAENLMDVLNANYSISTEQIDCDALVKSIPFKKFQLATSELQKVSFSLLNNLTKEERLSFFLNVYNVLAIHAAVSRSAPTDRSSFSKFLTESIYKIGNFHYSLSDIKDGILMGNEDGRFKTPQRHFGENDERGLLSFEKVDPRLHFCFVNFNSQSSPFRVYYPDSLNTQIDSAVKELLNKHIKFHQKSKKIVLPYVFTIYLKDFGKDQTEVLNWISQFINVPQEFINNSTFVYKKPSYGLVIEFCSDYSSIK</sequence>
<evidence type="ECO:0000313" key="3">
    <source>
        <dbReference type="EMBL" id="KAJ6238803.1"/>
    </source>
</evidence>
<feature type="compositionally biased region" description="Basic residues" evidence="1">
    <location>
        <begin position="1"/>
        <end position="21"/>
    </location>
</feature>
<dbReference type="InterPro" id="IPR016137">
    <property type="entry name" value="RGS"/>
</dbReference>
<feature type="domain" description="RGS" evidence="2">
    <location>
        <begin position="287"/>
        <end position="405"/>
    </location>
</feature>
<dbReference type="Proteomes" id="UP001150062">
    <property type="component" value="Unassembled WGS sequence"/>
</dbReference>
<gene>
    <name evidence="3" type="ORF">M0813_26031</name>
</gene>
<evidence type="ECO:0000256" key="1">
    <source>
        <dbReference type="SAM" id="MobiDB-lite"/>
    </source>
</evidence>
<accession>A0ABQ8Y3P2</accession>
<organism evidence="3 4">
    <name type="scientific">Anaeramoeba flamelloides</name>
    <dbReference type="NCBI Taxonomy" id="1746091"/>
    <lineage>
        <taxon>Eukaryota</taxon>
        <taxon>Metamonada</taxon>
        <taxon>Anaeramoebidae</taxon>
        <taxon>Anaeramoeba</taxon>
    </lineage>
</organism>
<dbReference type="CDD" id="cd07440">
    <property type="entry name" value="RGS"/>
    <property type="match status" value="1"/>
</dbReference>
<dbReference type="SMART" id="SM00315">
    <property type="entry name" value="RGS"/>
    <property type="match status" value="1"/>
</dbReference>
<dbReference type="Gene3D" id="1.10.167.10">
    <property type="entry name" value="Regulator of G-protein Signalling 4, domain 2"/>
    <property type="match status" value="1"/>
</dbReference>
<dbReference type="Pfam" id="PF04784">
    <property type="entry name" value="DUF547"/>
    <property type="match status" value="1"/>
</dbReference>
<feature type="region of interest" description="Disordered" evidence="1">
    <location>
        <begin position="1"/>
        <end position="36"/>
    </location>
</feature>
<dbReference type="PANTHER" id="PTHR46361">
    <property type="entry name" value="ELECTRON CARRIER/ PROTEIN DISULFIDE OXIDOREDUCTASE"/>
    <property type="match status" value="1"/>
</dbReference>